<accession>A0A919DJP3</accession>
<evidence type="ECO:0000313" key="1">
    <source>
        <dbReference type="EMBL" id="GHE48609.1"/>
    </source>
</evidence>
<dbReference type="Proteomes" id="UP000608024">
    <property type="component" value="Unassembled WGS sequence"/>
</dbReference>
<sequence>MTSPEAQAALPWPTVAAVADVVTEDLGAGADNRPSFYADPVAWLTTAAVTRALARCDRGTGPCPDVGVVVMSATCTAPTMAVIARTASRSRVSPLKFAGANPGILAGLPCIRGQFHGPSLVLSTEPAVSVDTALCVAVHWLWTRQSRYAACVAHTRPGGGHRVRCVVLGGPDGASRQGQEGQEDTAHVRRLLTETAGHAVRHTGQETP</sequence>
<keyword evidence="2" id="KW-1185">Reference proteome</keyword>
<dbReference type="AlphaFoldDB" id="A0A919DJP3"/>
<proteinExistence type="predicted"/>
<dbReference type="GO" id="GO:0016747">
    <property type="term" value="F:acyltransferase activity, transferring groups other than amino-acyl groups"/>
    <property type="evidence" value="ECO:0007669"/>
    <property type="project" value="UniProtKB-ARBA"/>
</dbReference>
<protein>
    <submittedName>
        <fullName evidence="1">Uncharacterized protein</fullName>
    </submittedName>
</protein>
<dbReference type="EMBL" id="BNBT01000017">
    <property type="protein sequence ID" value="GHE48609.1"/>
    <property type="molecule type" value="Genomic_DNA"/>
</dbReference>
<dbReference type="RefSeq" id="WP_190135286.1">
    <property type="nucleotide sequence ID" value="NZ_BNBT01000017.1"/>
</dbReference>
<dbReference type="Gene3D" id="3.40.47.10">
    <property type="match status" value="1"/>
</dbReference>
<dbReference type="InterPro" id="IPR016039">
    <property type="entry name" value="Thiolase-like"/>
</dbReference>
<organism evidence="1 2">
    <name type="scientific">Streptomyces longispororuber</name>
    <dbReference type="NCBI Taxonomy" id="68230"/>
    <lineage>
        <taxon>Bacteria</taxon>
        <taxon>Bacillati</taxon>
        <taxon>Actinomycetota</taxon>
        <taxon>Actinomycetes</taxon>
        <taxon>Kitasatosporales</taxon>
        <taxon>Streptomycetaceae</taxon>
        <taxon>Streptomyces</taxon>
    </lineage>
</organism>
<name>A0A919DJP3_9ACTN</name>
<gene>
    <name evidence="1" type="ORF">GCM10018785_17740</name>
</gene>
<reference evidence="1" key="1">
    <citation type="journal article" date="2014" name="Int. J. Syst. Evol. Microbiol.">
        <title>Complete genome sequence of Corynebacterium casei LMG S-19264T (=DSM 44701T), isolated from a smear-ripened cheese.</title>
        <authorList>
            <consortium name="US DOE Joint Genome Institute (JGI-PGF)"/>
            <person name="Walter F."/>
            <person name="Albersmeier A."/>
            <person name="Kalinowski J."/>
            <person name="Ruckert C."/>
        </authorList>
    </citation>
    <scope>NUCLEOTIDE SEQUENCE</scope>
    <source>
        <strain evidence="1">JCM 4784</strain>
    </source>
</reference>
<comment type="caution">
    <text evidence="1">The sequence shown here is derived from an EMBL/GenBank/DDBJ whole genome shotgun (WGS) entry which is preliminary data.</text>
</comment>
<dbReference type="SUPFAM" id="SSF53901">
    <property type="entry name" value="Thiolase-like"/>
    <property type="match status" value="1"/>
</dbReference>
<evidence type="ECO:0000313" key="2">
    <source>
        <dbReference type="Proteomes" id="UP000608024"/>
    </source>
</evidence>
<reference evidence="1" key="2">
    <citation type="submission" date="2020-09" db="EMBL/GenBank/DDBJ databases">
        <authorList>
            <person name="Sun Q."/>
            <person name="Ohkuma M."/>
        </authorList>
    </citation>
    <scope>NUCLEOTIDE SEQUENCE</scope>
    <source>
        <strain evidence="1">JCM 4784</strain>
    </source>
</reference>